<dbReference type="AlphaFoldDB" id="A0A6S7IWV3"/>
<proteinExistence type="predicted"/>
<dbReference type="EMBL" id="CACRXK020011853">
    <property type="protein sequence ID" value="CAB4022193.1"/>
    <property type="molecule type" value="Genomic_DNA"/>
</dbReference>
<evidence type="ECO:0000256" key="1">
    <source>
        <dbReference type="SAM" id="MobiDB-lite"/>
    </source>
</evidence>
<dbReference type="SUPFAM" id="SSF52266">
    <property type="entry name" value="SGNH hydrolase"/>
    <property type="match status" value="1"/>
</dbReference>
<dbReference type="Gene3D" id="3.40.50.12690">
    <property type="match status" value="1"/>
</dbReference>
<sequence length="493" mass="55367">MFADDTKCYRPVKDLPDCESLQNDLNNLVNWCTIWKMDLNKSKCGVMSFTRSRQPVATNYKLLDSSLRQLCHQKDLGIVVTKDLKWTKQVEEITSKASSMLGFIRRTASDTHNIHVRKVLYLSLVRSKLGYASQNKYTTRTILEHLSLCASNATQLGLLIVYLDSAVEESEAGNQDSYNENVSFEQSSESEKSSESHSLEKSSELHSKESKAGNQDSYNENVSFEQSSEAEKSSESHSLEYLNNRLEALNKAVSTNTAAIKSLIENTNDNSNNEPNATIKNYTGETSKQSETQDSVDCAGQTKEVLNPNIQVSNRFSNLNTEESNADDVDVTQNDLVTAHTEPATKPKQVNEKYNRRHHTGSKETKQTYHHPRPNVAIVGDSMLKHINPTQLRRSTRSFNTQIKTFPGAKVSDMEYYVKPTLARTPDHLILHVGTNDVRQSTPQEITNAISMLGQQIKKELPTTNLAISEVITRNDDPSLNTKITELNTKLSQ</sequence>
<feature type="non-terminal residue" evidence="2">
    <location>
        <position position="1"/>
    </location>
</feature>
<feature type="compositionally biased region" description="Polar residues" evidence="1">
    <location>
        <begin position="172"/>
        <end position="186"/>
    </location>
</feature>
<protein>
    <submittedName>
        <fullName evidence="2">Uncharacterized protein</fullName>
    </submittedName>
</protein>
<gene>
    <name evidence="2" type="ORF">PACLA_8A038187</name>
</gene>
<keyword evidence="3" id="KW-1185">Reference proteome</keyword>
<feature type="compositionally biased region" description="Basic and acidic residues" evidence="1">
    <location>
        <begin position="343"/>
        <end position="354"/>
    </location>
</feature>
<name>A0A6S7IWV3_PARCT</name>
<evidence type="ECO:0000313" key="2">
    <source>
        <dbReference type="EMBL" id="CAB4022193.1"/>
    </source>
</evidence>
<dbReference type="OrthoDB" id="1731983at2759"/>
<feature type="region of interest" description="Disordered" evidence="1">
    <location>
        <begin position="265"/>
        <end position="297"/>
    </location>
</feature>
<feature type="compositionally biased region" description="Basic and acidic residues" evidence="1">
    <location>
        <begin position="189"/>
        <end position="211"/>
    </location>
</feature>
<reference evidence="2" key="1">
    <citation type="submission" date="2020-04" db="EMBL/GenBank/DDBJ databases">
        <authorList>
            <person name="Alioto T."/>
            <person name="Alioto T."/>
            <person name="Gomez Garrido J."/>
        </authorList>
    </citation>
    <scope>NUCLEOTIDE SEQUENCE</scope>
    <source>
        <strain evidence="2">A484AB</strain>
    </source>
</reference>
<evidence type="ECO:0000313" key="3">
    <source>
        <dbReference type="Proteomes" id="UP001152795"/>
    </source>
</evidence>
<feature type="compositionally biased region" description="Polar residues" evidence="1">
    <location>
        <begin position="212"/>
        <end position="222"/>
    </location>
</feature>
<accession>A0A6S7IWV3</accession>
<feature type="compositionally biased region" description="Low complexity" evidence="1">
    <location>
        <begin position="266"/>
        <end position="276"/>
    </location>
</feature>
<dbReference type="PANTHER" id="PTHR33332">
    <property type="entry name" value="REVERSE TRANSCRIPTASE DOMAIN-CONTAINING PROTEIN"/>
    <property type="match status" value="1"/>
</dbReference>
<organism evidence="2 3">
    <name type="scientific">Paramuricea clavata</name>
    <name type="common">Red gorgonian</name>
    <name type="synonym">Violescent sea-whip</name>
    <dbReference type="NCBI Taxonomy" id="317549"/>
    <lineage>
        <taxon>Eukaryota</taxon>
        <taxon>Metazoa</taxon>
        <taxon>Cnidaria</taxon>
        <taxon>Anthozoa</taxon>
        <taxon>Octocorallia</taxon>
        <taxon>Malacalcyonacea</taxon>
        <taxon>Plexauridae</taxon>
        <taxon>Paramuricea</taxon>
    </lineage>
</organism>
<feature type="compositionally biased region" description="Polar residues" evidence="1">
    <location>
        <begin position="278"/>
        <end position="295"/>
    </location>
</feature>
<dbReference type="Proteomes" id="UP001152795">
    <property type="component" value="Unassembled WGS sequence"/>
</dbReference>
<feature type="region of interest" description="Disordered" evidence="1">
    <location>
        <begin position="339"/>
        <end position="369"/>
    </location>
</feature>
<comment type="caution">
    <text evidence="2">The sequence shown here is derived from an EMBL/GenBank/DDBJ whole genome shotgun (WGS) entry which is preliminary data.</text>
</comment>
<feature type="region of interest" description="Disordered" evidence="1">
    <location>
        <begin position="171"/>
        <end position="236"/>
    </location>
</feature>